<organism evidence="7 8">
    <name type="scientific">Bariatricus massiliensis</name>
    <dbReference type="NCBI Taxonomy" id="1745713"/>
    <lineage>
        <taxon>Bacteria</taxon>
        <taxon>Bacillati</taxon>
        <taxon>Bacillota</taxon>
        <taxon>Clostridia</taxon>
        <taxon>Lachnospirales</taxon>
        <taxon>Lachnospiraceae</taxon>
        <taxon>Bariatricus</taxon>
    </lineage>
</organism>
<reference evidence="7 8" key="1">
    <citation type="submission" date="2021-10" db="EMBL/GenBank/DDBJ databases">
        <title>Collection of gut derived symbiotic bacterial strains cultured from healthy donors.</title>
        <authorList>
            <person name="Lin H."/>
            <person name="Littmann E."/>
            <person name="Kohout C."/>
            <person name="Pamer E.G."/>
        </authorList>
    </citation>
    <scope>NUCLEOTIDE SEQUENCE [LARGE SCALE GENOMIC DNA]</scope>
    <source>
        <strain evidence="7 8">DFI.1.165</strain>
    </source>
</reference>
<comment type="similarity">
    <text evidence="1">Belongs to the sigma-70 factor family. ECF subfamily.</text>
</comment>
<dbReference type="InterPro" id="IPR039425">
    <property type="entry name" value="RNA_pol_sigma-70-like"/>
</dbReference>
<accession>A0ABS8DMD2</accession>
<protein>
    <submittedName>
        <fullName evidence="7">Sigma-70 family RNA polymerase sigma factor</fullName>
    </submittedName>
</protein>
<dbReference type="InterPro" id="IPR013325">
    <property type="entry name" value="RNA_pol_sigma_r2"/>
</dbReference>
<feature type="domain" description="RNA polymerase sigma-70 region 2" evidence="6">
    <location>
        <begin position="14"/>
        <end position="78"/>
    </location>
</feature>
<evidence type="ECO:0000256" key="4">
    <source>
        <dbReference type="ARBA" id="ARBA00023125"/>
    </source>
</evidence>
<dbReference type="SUPFAM" id="SSF88659">
    <property type="entry name" value="Sigma3 and sigma4 domains of RNA polymerase sigma factors"/>
    <property type="match status" value="1"/>
</dbReference>
<dbReference type="Proteomes" id="UP001299546">
    <property type="component" value="Unassembled WGS sequence"/>
</dbReference>
<evidence type="ECO:0000259" key="6">
    <source>
        <dbReference type="Pfam" id="PF04542"/>
    </source>
</evidence>
<dbReference type="EMBL" id="JAJCIS010000029">
    <property type="protein sequence ID" value="MCB7389517.1"/>
    <property type="molecule type" value="Genomic_DNA"/>
</dbReference>
<gene>
    <name evidence="7" type="ORF">LIZ65_19730</name>
</gene>
<evidence type="ECO:0000256" key="2">
    <source>
        <dbReference type="ARBA" id="ARBA00023015"/>
    </source>
</evidence>
<keyword evidence="8" id="KW-1185">Reference proteome</keyword>
<dbReference type="InterPro" id="IPR014284">
    <property type="entry name" value="RNA_pol_sigma-70_dom"/>
</dbReference>
<dbReference type="InterPro" id="IPR013324">
    <property type="entry name" value="RNA_pol_sigma_r3/r4-like"/>
</dbReference>
<evidence type="ECO:0000313" key="7">
    <source>
        <dbReference type="EMBL" id="MCB7389517.1"/>
    </source>
</evidence>
<dbReference type="NCBIfam" id="TIGR02937">
    <property type="entry name" value="sigma70-ECF"/>
    <property type="match status" value="1"/>
</dbReference>
<dbReference type="CDD" id="cd06171">
    <property type="entry name" value="Sigma70_r4"/>
    <property type="match status" value="1"/>
</dbReference>
<proteinExistence type="inferred from homology"/>
<evidence type="ECO:0000256" key="1">
    <source>
        <dbReference type="ARBA" id="ARBA00010641"/>
    </source>
</evidence>
<dbReference type="Gene3D" id="1.10.1740.10">
    <property type="match status" value="1"/>
</dbReference>
<evidence type="ECO:0000313" key="8">
    <source>
        <dbReference type="Proteomes" id="UP001299546"/>
    </source>
</evidence>
<dbReference type="InterPro" id="IPR007627">
    <property type="entry name" value="RNA_pol_sigma70_r2"/>
</dbReference>
<dbReference type="InterPro" id="IPR036388">
    <property type="entry name" value="WH-like_DNA-bd_sf"/>
</dbReference>
<comment type="caution">
    <text evidence="7">The sequence shown here is derived from an EMBL/GenBank/DDBJ whole genome shotgun (WGS) entry which is preliminary data.</text>
</comment>
<dbReference type="SUPFAM" id="SSF88946">
    <property type="entry name" value="Sigma2 domain of RNA polymerase sigma factors"/>
    <property type="match status" value="1"/>
</dbReference>
<evidence type="ECO:0000256" key="3">
    <source>
        <dbReference type="ARBA" id="ARBA00023082"/>
    </source>
</evidence>
<dbReference type="Gene3D" id="1.10.10.10">
    <property type="entry name" value="Winged helix-like DNA-binding domain superfamily/Winged helix DNA-binding domain"/>
    <property type="match status" value="1"/>
</dbReference>
<dbReference type="PANTHER" id="PTHR43133:SF8">
    <property type="entry name" value="RNA POLYMERASE SIGMA FACTOR HI_1459-RELATED"/>
    <property type="match status" value="1"/>
</dbReference>
<name>A0ABS8DMD2_9FIRM</name>
<evidence type="ECO:0000256" key="5">
    <source>
        <dbReference type="ARBA" id="ARBA00023163"/>
    </source>
</evidence>
<keyword evidence="5" id="KW-0804">Transcription</keyword>
<dbReference type="RefSeq" id="WP_227183955.1">
    <property type="nucleotide sequence ID" value="NZ_JAJCIQ010000028.1"/>
</dbReference>
<sequence length="184" mass="21849">METQAKDCESFNRIYNANKELIFKTAMKYSDNYHVAQEITQDTFLQLYTHFNTYDMDYAVKWLLKSAKNAALNYNKKAAYEIPDENITLTSDLRESAEDTEDVIFKVIHDKEMIRLKEDILSSLYNLNERWFDAVTMVYCLERSQQEVADELGVSIEVLHSVLYRAKKWIKKNYKEQYEATKYL</sequence>
<keyword evidence="3" id="KW-0731">Sigma factor</keyword>
<keyword evidence="2" id="KW-0805">Transcription regulation</keyword>
<keyword evidence="4" id="KW-0238">DNA-binding</keyword>
<dbReference type="Pfam" id="PF04542">
    <property type="entry name" value="Sigma70_r2"/>
    <property type="match status" value="1"/>
</dbReference>
<dbReference type="PANTHER" id="PTHR43133">
    <property type="entry name" value="RNA POLYMERASE ECF-TYPE SIGMA FACTO"/>
    <property type="match status" value="1"/>
</dbReference>